<dbReference type="InterPro" id="IPR032466">
    <property type="entry name" value="Metal_Hydrolase"/>
</dbReference>
<dbReference type="PANTHER" id="PTHR43383">
    <property type="entry name" value="NODULIN 6"/>
    <property type="match status" value="1"/>
</dbReference>
<dbReference type="InterPro" id="IPR006680">
    <property type="entry name" value="Amidohydro-rel"/>
</dbReference>
<comment type="caution">
    <text evidence="2">The sequence shown here is derived from an EMBL/GenBank/DDBJ whole genome shotgun (WGS) entry which is preliminary data.</text>
</comment>
<dbReference type="EMBL" id="SNXZ01000002">
    <property type="protein sequence ID" value="TDQ01469.1"/>
    <property type="molecule type" value="Genomic_DNA"/>
</dbReference>
<keyword evidence="3" id="KW-1185">Reference proteome</keyword>
<dbReference type="SUPFAM" id="SSF51556">
    <property type="entry name" value="Metallo-dependent hydrolases"/>
    <property type="match status" value="1"/>
</dbReference>
<protein>
    <recommendedName>
        <fullName evidence="1">Amidohydrolase-related domain-containing protein</fullName>
    </recommendedName>
</protein>
<organism evidence="2 3">
    <name type="scientific">Labedaea rhizosphaerae</name>
    <dbReference type="NCBI Taxonomy" id="598644"/>
    <lineage>
        <taxon>Bacteria</taxon>
        <taxon>Bacillati</taxon>
        <taxon>Actinomycetota</taxon>
        <taxon>Actinomycetes</taxon>
        <taxon>Pseudonocardiales</taxon>
        <taxon>Pseudonocardiaceae</taxon>
        <taxon>Labedaea</taxon>
    </lineage>
</organism>
<accession>A0A4R6SKI2</accession>
<dbReference type="Proteomes" id="UP000295444">
    <property type="component" value="Unassembled WGS sequence"/>
</dbReference>
<name>A0A4R6SKI2_LABRH</name>
<gene>
    <name evidence="2" type="ORF">EV186_1021338</name>
</gene>
<dbReference type="OrthoDB" id="8244441at2"/>
<evidence type="ECO:0000313" key="3">
    <source>
        <dbReference type="Proteomes" id="UP000295444"/>
    </source>
</evidence>
<dbReference type="Gene3D" id="3.20.20.140">
    <property type="entry name" value="Metal-dependent hydrolases"/>
    <property type="match status" value="1"/>
</dbReference>
<proteinExistence type="predicted"/>
<dbReference type="RefSeq" id="WP_133850048.1">
    <property type="nucleotide sequence ID" value="NZ_SNXZ01000002.1"/>
</dbReference>
<reference evidence="2 3" key="1">
    <citation type="submission" date="2019-03" db="EMBL/GenBank/DDBJ databases">
        <title>Genomic Encyclopedia of Type Strains, Phase IV (KMG-IV): sequencing the most valuable type-strain genomes for metagenomic binning, comparative biology and taxonomic classification.</title>
        <authorList>
            <person name="Goeker M."/>
        </authorList>
    </citation>
    <scope>NUCLEOTIDE SEQUENCE [LARGE SCALE GENOMIC DNA]</scope>
    <source>
        <strain evidence="2 3">DSM 45361</strain>
    </source>
</reference>
<dbReference type="AlphaFoldDB" id="A0A4R6SKI2"/>
<feature type="domain" description="Amidohydrolase-related" evidence="1">
    <location>
        <begin position="173"/>
        <end position="370"/>
    </location>
</feature>
<sequence length="371" mass="40158">MREPLEFADAVPLVDHHCHGVVRADLDRDAFEALLTEAGTPPGPGESRFDSQVGLAVRRWCAPVLDLPADAPAADYLERRRELGADEVNRRMLRAAGVSRLLVDGGFRPDELTTEAELAALSGAEVGTVVRLEHLAEQLTTTAAGFADDFRSALAERDAVAVKSIAAYRVGLDLAGERPTDAEVRAAADRWLRSTGPGRAEPGRAGPRRLADPVLHRFLIWCGIDRGLPVQLHCGYGDPDLDLHRADPLLLTNLLRATASSGVPVMLLHNYPFHRNAGYLAQVFPHVYVDVGLATHAVGSRAPAVLAELLELAPFGRVLYSSDAFGLAEFYLLGAVLFRLGLAEFLRDTADAERIVTMISSANAHRAYRLA</sequence>
<dbReference type="Pfam" id="PF04909">
    <property type="entry name" value="Amidohydro_2"/>
    <property type="match status" value="1"/>
</dbReference>
<evidence type="ECO:0000313" key="2">
    <source>
        <dbReference type="EMBL" id="TDQ01469.1"/>
    </source>
</evidence>
<dbReference type="GO" id="GO:0016787">
    <property type="term" value="F:hydrolase activity"/>
    <property type="evidence" value="ECO:0007669"/>
    <property type="project" value="InterPro"/>
</dbReference>
<evidence type="ECO:0000259" key="1">
    <source>
        <dbReference type="Pfam" id="PF04909"/>
    </source>
</evidence>
<dbReference type="PANTHER" id="PTHR43383:SF2">
    <property type="entry name" value="AMIDOHYDROLASE 2 FAMILY PROTEIN"/>
    <property type="match status" value="1"/>
</dbReference>